<dbReference type="GO" id="GO:0003677">
    <property type="term" value="F:DNA binding"/>
    <property type="evidence" value="ECO:0007669"/>
    <property type="project" value="UniProtKB-KW"/>
</dbReference>
<dbReference type="Gene3D" id="1.10.260.40">
    <property type="entry name" value="lambda repressor-like DNA-binding domains"/>
    <property type="match status" value="1"/>
</dbReference>
<keyword evidence="2" id="KW-0238">DNA-binding</keyword>
<comment type="caution">
    <text evidence="2">The sequence shown here is derived from an EMBL/GenBank/DDBJ whole genome shotgun (WGS) entry which is preliminary data.</text>
</comment>
<evidence type="ECO:0000259" key="1">
    <source>
        <dbReference type="Pfam" id="PF00356"/>
    </source>
</evidence>
<keyword evidence="3" id="KW-1185">Reference proteome</keyword>
<proteinExistence type="predicted"/>
<feature type="domain" description="HTH lacI-type" evidence="1">
    <location>
        <begin position="2"/>
        <end position="23"/>
    </location>
</feature>
<dbReference type="InterPro" id="IPR010982">
    <property type="entry name" value="Lambda_DNA-bd_dom_sf"/>
</dbReference>
<dbReference type="RefSeq" id="WP_003850568.1">
    <property type="nucleotide sequence ID" value="NZ_CP045722.1"/>
</dbReference>
<dbReference type="Proteomes" id="UP000315469">
    <property type="component" value="Unassembled WGS sequence"/>
</dbReference>
<dbReference type="GeneID" id="90523462"/>
<accession>A0ABY2ZR94</accession>
<sequence>MSLKDVALRAGVGLATVVRVLNECFRKIGTPVKQTSKLTFL</sequence>
<evidence type="ECO:0000313" key="2">
    <source>
        <dbReference type="EMBL" id="TPV37860.1"/>
    </source>
</evidence>
<protein>
    <submittedName>
        <fullName evidence="2">LacI family DNA-binding transcriptional regulator</fullName>
    </submittedName>
</protein>
<reference evidence="2 3" key="1">
    <citation type="submission" date="2019-06" db="EMBL/GenBank/DDBJ databases">
        <title>Taxogenomics and systematics of the genus Pantoea.</title>
        <authorList>
            <person name="Tambong J.T."/>
        </authorList>
    </citation>
    <scope>NUCLEOTIDE SEQUENCE [LARGE SCALE GENOMIC DNA]</scope>
    <source>
        <strain evidence="2 3">LMG 24197</strain>
    </source>
</reference>
<organism evidence="2 3">
    <name type="scientific">Pantoea eucalypti</name>
    <dbReference type="NCBI Taxonomy" id="470933"/>
    <lineage>
        <taxon>Bacteria</taxon>
        <taxon>Pseudomonadati</taxon>
        <taxon>Pseudomonadota</taxon>
        <taxon>Gammaproteobacteria</taxon>
        <taxon>Enterobacterales</taxon>
        <taxon>Erwiniaceae</taxon>
        <taxon>Pantoea</taxon>
    </lineage>
</organism>
<dbReference type="EMBL" id="VHJB01000059">
    <property type="protein sequence ID" value="TPV37860.1"/>
    <property type="molecule type" value="Genomic_DNA"/>
</dbReference>
<name>A0ABY2ZR94_9GAMM</name>
<dbReference type="InterPro" id="IPR000843">
    <property type="entry name" value="HTH_LacI"/>
</dbReference>
<evidence type="ECO:0000313" key="3">
    <source>
        <dbReference type="Proteomes" id="UP000315469"/>
    </source>
</evidence>
<gene>
    <name evidence="2" type="ORF">FJW02_07370</name>
</gene>
<dbReference type="PROSITE" id="PS00356">
    <property type="entry name" value="HTH_LACI_1"/>
    <property type="match status" value="1"/>
</dbReference>
<dbReference type="Pfam" id="PF00356">
    <property type="entry name" value="LacI"/>
    <property type="match status" value="1"/>
</dbReference>